<keyword evidence="1" id="KW-1005">Bacterial flagellum biogenesis</keyword>
<name>A0A4Q8ALU5_9MICO</name>
<dbReference type="Pfam" id="PF05130">
    <property type="entry name" value="FlgN"/>
    <property type="match status" value="1"/>
</dbReference>
<evidence type="ECO:0000256" key="1">
    <source>
        <dbReference type="ARBA" id="ARBA00022795"/>
    </source>
</evidence>
<dbReference type="GO" id="GO:0044780">
    <property type="term" value="P:bacterial-type flagellum assembly"/>
    <property type="evidence" value="ECO:0007669"/>
    <property type="project" value="InterPro"/>
</dbReference>
<dbReference type="AlphaFoldDB" id="A0A4Q8ALU5"/>
<dbReference type="Proteomes" id="UP000291483">
    <property type="component" value="Unassembled WGS sequence"/>
</dbReference>
<comment type="caution">
    <text evidence="2">The sequence shown here is derived from an EMBL/GenBank/DDBJ whole genome shotgun (WGS) entry which is preliminary data.</text>
</comment>
<dbReference type="Gene3D" id="1.20.58.300">
    <property type="entry name" value="FlgN-like"/>
    <property type="match status" value="1"/>
</dbReference>
<protein>
    <submittedName>
        <fullName evidence="2">FlgN protein</fullName>
    </submittedName>
</protein>
<organism evidence="2 3">
    <name type="scientific">Microterricola gilva</name>
    <dbReference type="NCBI Taxonomy" id="393267"/>
    <lineage>
        <taxon>Bacteria</taxon>
        <taxon>Bacillati</taxon>
        <taxon>Actinomycetota</taxon>
        <taxon>Actinomycetes</taxon>
        <taxon>Micrococcales</taxon>
        <taxon>Microbacteriaceae</taxon>
        <taxon>Microterricola</taxon>
    </lineage>
</organism>
<dbReference type="EMBL" id="SHLC01000001">
    <property type="protein sequence ID" value="RZU65550.1"/>
    <property type="molecule type" value="Genomic_DNA"/>
</dbReference>
<dbReference type="SUPFAM" id="SSF140566">
    <property type="entry name" value="FlgN-like"/>
    <property type="match status" value="1"/>
</dbReference>
<dbReference type="RefSeq" id="WP_341273531.1">
    <property type="nucleotide sequence ID" value="NZ_SHLC01000001.1"/>
</dbReference>
<gene>
    <name evidence="2" type="ORF">EV379_1884</name>
</gene>
<sequence>MTRTVTAFLPDSTRQKGEPVGVNELSAVLWRERELLELLLFKLEEEQLLLTAGKSRWVGHASREVEQVMNRLRDAALGRSVEVADLATEWGCAEDASLREIIGAAPAGPWQDIFTAHLTAMTELTGQIREVRDVNEQFLRTAVRGVQETLAGVETVSGTYDASGSAHHAESSSLLFDEKL</sequence>
<keyword evidence="3" id="KW-1185">Reference proteome</keyword>
<proteinExistence type="predicted"/>
<evidence type="ECO:0000313" key="3">
    <source>
        <dbReference type="Proteomes" id="UP000291483"/>
    </source>
</evidence>
<evidence type="ECO:0000313" key="2">
    <source>
        <dbReference type="EMBL" id="RZU65550.1"/>
    </source>
</evidence>
<dbReference type="InterPro" id="IPR007809">
    <property type="entry name" value="FlgN-like"/>
</dbReference>
<accession>A0A4Q8ALU5</accession>
<reference evidence="2 3" key="1">
    <citation type="submission" date="2019-02" db="EMBL/GenBank/DDBJ databases">
        <title>Sequencing the genomes of 1000 actinobacteria strains.</title>
        <authorList>
            <person name="Klenk H.-P."/>
        </authorList>
    </citation>
    <scope>NUCLEOTIDE SEQUENCE [LARGE SCALE GENOMIC DNA]</scope>
    <source>
        <strain evidence="2 3">DSM 18319</strain>
    </source>
</reference>
<dbReference type="InterPro" id="IPR036679">
    <property type="entry name" value="FlgN-like_sf"/>
</dbReference>